<dbReference type="InterPro" id="IPR000535">
    <property type="entry name" value="MSP_dom"/>
</dbReference>
<dbReference type="GO" id="GO:0090158">
    <property type="term" value="P:endoplasmic reticulum membrane organization"/>
    <property type="evidence" value="ECO:0007669"/>
    <property type="project" value="TreeGrafter"/>
</dbReference>
<evidence type="ECO:0000313" key="9">
    <source>
        <dbReference type="EMBL" id="CAB9521729.1"/>
    </source>
</evidence>
<dbReference type="SUPFAM" id="SSF49354">
    <property type="entry name" value="PapD-like"/>
    <property type="match status" value="1"/>
</dbReference>
<feature type="compositionally biased region" description="Gly residues" evidence="6">
    <location>
        <begin position="247"/>
        <end position="261"/>
    </location>
</feature>
<keyword evidence="10" id="KW-1185">Reference proteome</keyword>
<name>A0A9N8EMG4_9STRA</name>
<dbReference type="InterPro" id="IPR013783">
    <property type="entry name" value="Ig-like_fold"/>
</dbReference>
<comment type="similarity">
    <text evidence="2">Belongs to the VAMP-associated protein (VAP) (TC 9.B.17) family.</text>
</comment>
<keyword evidence="4 7" id="KW-1133">Transmembrane helix</keyword>
<feature type="domain" description="MSP" evidence="8">
    <location>
        <begin position="4"/>
        <end position="154"/>
    </location>
</feature>
<comment type="caution">
    <text evidence="9">The sequence shown here is derived from an EMBL/GenBank/DDBJ whole genome shotgun (WGS) entry which is preliminary data.</text>
</comment>
<protein>
    <submittedName>
        <fullName evidence="9">Vesicle-associated membrane protein-associated protein B</fullName>
    </submittedName>
</protein>
<dbReference type="Pfam" id="PF00635">
    <property type="entry name" value="Motile_Sperm"/>
    <property type="match status" value="1"/>
</dbReference>
<dbReference type="GO" id="GO:0005886">
    <property type="term" value="C:plasma membrane"/>
    <property type="evidence" value="ECO:0007669"/>
    <property type="project" value="TreeGrafter"/>
</dbReference>
<dbReference type="Proteomes" id="UP001153069">
    <property type="component" value="Unassembled WGS sequence"/>
</dbReference>
<feature type="transmembrane region" description="Helical" evidence="7">
    <location>
        <begin position="268"/>
        <end position="287"/>
    </location>
</feature>
<evidence type="ECO:0000256" key="6">
    <source>
        <dbReference type="SAM" id="MobiDB-lite"/>
    </source>
</evidence>
<dbReference type="AlphaFoldDB" id="A0A9N8EMG4"/>
<keyword evidence="3 7" id="KW-0812">Transmembrane</keyword>
<organism evidence="9 10">
    <name type="scientific">Seminavis robusta</name>
    <dbReference type="NCBI Taxonomy" id="568900"/>
    <lineage>
        <taxon>Eukaryota</taxon>
        <taxon>Sar</taxon>
        <taxon>Stramenopiles</taxon>
        <taxon>Ochrophyta</taxon>
        <taxon>Bacillariophyta</taxon>
        <taxon>Bacillariophyceae</taxon>
        <taxon>Bacillariophycidae</taxon>
        <taxon>Naviculales</taxon>
        <taxon>Naviculaceae</taxon>
        <taxon>Seminavis</taxon>
    </lineage>
</organism>
<accession>A0A9N8EMG4</accession>
<keyword evidence="5 7" id="KW-0472">Membrane</keyword>
<feature type="region of interest" description="Disordered" evidence="6">
    <location>
        <begin position="310"/>
        <end position="332"/>
    </location>
</feature>
<sequence>MSTSLILTPETELHFVLSASEETAKCTMTLRHPGSTDEYIAFKVKTTQPRRYLVRPNQGLIAPGATEKVAIMLVEKDKNSLLQSYERLGQSALDHSKDKFLVQSCPVAESFSSKYMDTKSKGTDNTQLYEALNSMWSSASGNKSMENKKLHVRLAVKDGGNSQTSKSLTAAQASMLKPHETSQEDVENMTPPQLFAEISSLRKKYDELVSFSVNLTAERDILNNTLEQTKRELNKEVASRSALENKGAGGSGGGGGSAAGGGGGKNNIVLTIITMLVLGAACFTAGVREAKLGRMDFLDEVPHIGELFVPEGGPPPGGEPATKRILEEEPVV</sequence>
<dbReference type="PANTHER" id="PTHR10809:SF6">
    <property type="entry name" value="AT11025P-RELATED"/>
    <property type="match status" value="1"/>
</dbReference>
<feature type="region of interest" description="Disordered" evidence="6">
    <location>
        <begin position="235"/>
        <end position="261"/>
    </location>
</feature>
<evidence type="ECO:0000256" key="2">
    <source>
        <dbReference type="ARBA" id="ARBA00008932"/>
    </source>
</evidence>
<evidence type="ECO:0000256" key="5">
    <source>
        <dbReference type="ARBA" id="ARBA00023136"/>
    </source>
</evidence>
<evidence type="ECO:0000256" key="3">
    <source>
        <dbReference type="ARBA" id="ARBA00022692"/>
    </source>
</evidence>
<evidence type="ECO:0000256" key="1">
    <source>
        <dbReference type="ARBA" id="ARBA00004211"/>
    </source>
</evidence>
<gene>
    <name evidence="9" type="ORF">SEMRO_1226_G254180.1</name>
</gene>
<dbReference type="Gene3D" id="2.60.40.10">
    <property type="entry name" value="Immunoglobulins"/>
    <property type="match status" value="1"/>
</dbReference>
<evidence type="ECO:0000259" key="8">
    <source>
        <dbReference type="PROSITE" id="PS50202"/>
    </source>
</evidence>
<dbReference type="PROSITE" id="PS50202">
    <property type="entry name" value="MSP"/>
    <property type="match status" value="1"/>
</dbReference>
<dbReference type="InterPro" id="IPR008962">
    <property type="entry name" value="PapD-like_sf"/>
</dbReference>
<evidence type="ECO:0000256" key="7">
    <source>
        <dbReference type="SAM" id="Phobius"/>
    </source>
</evidence>
<reference evidence="9" key="1">
    <citation type="submission" date="2020-06" db="EMBL/GenBank/DDBJ databases">
        <authorList>
            <consortium name="Plant Systems Biology data submission"/>
        </authorList>
    </citation>
    <scope>NUCLEOTIDE SEQUENCE</scope>
    <source>
        <strain evidence="9">D6</strain>
    </source>
</reference>
<comment type="subcellular location">
    <subcellularLocation>
        <location evidence="1">Membrane</location>
        <topology evidence="1">Single-pass type IV membrane protein</topology>
    </subcellularLocation>
</comment>
<feature type="compositionally biased region" description="Basic and acidic residues" evidence="6">
    <location>
        <begin position="321"/>
        <end position="332"/>
    </location>
</feature>
<dbReference type="GO" id="GO:0005789">
    <property type="term" value="C:endoplasmic reticulum membrane"/>
    <property type="evidence" value="ECO:0007669"/>
    <property type="project" value="InterPro"/>
</dbReference>
<dbReference type="OrthoDB" id="264603at2759"/>
<dbReference type="EMBL" id="CAICTM010001224">
    <property type="protein sequence ID" value="CAB9521729.1"/>
    <property type="molecule type" value="Genomic_DNA"/>
</dbReference>
<dbReference type="PANTHER" id="PTHR10809">
    <property type="entry name" value="VESICLE-ASSOCIATED MEMBRANE PROTEIN-ASSOCIATED PROTEIN"/>
    <property type="match status" value="1"/>
</dbReference>
<evidence type="ECO:0000313" key="10">
    <source>
        <dbReference type="Proteomes" id="UP001153069"/>
    </source>
</evidence>
<dbReference type="InterPro" id="IPR016763">
    <property type="entry name" value="VAP"/>
</dbReference>
<proteinExistence type="inferred from homology"/>
<dbReference type="GO" id="GO:0061817">
    <property type="term" value="P:endoplasmic reticulum-plasma membrane tethering"/>
    <property type="evidence" value="ECO:0007669"/>
    <property type="project" value="TreeGrafter"/>
</dbReference>
<evidence type="ECO:0000256" key="4">
    <source>
        <dbReference type="ARBA" id="ARBA00022989"/>
    </source>
</evidence>